<evidence type="ECO:0000259" key="3">
    <source>
        <dbReference type="Pfam" id="PF02801"/>
    </source>
</evidence>
<organism evidence="4 5">
    <name type="scientific">Dioscorea zingiberensis</name>
    <dbReference type="NCBI Taxonomy" id="325984"/>
    <lineage>
        <taxon>Eukaryota</taxon>
        <taxon>Viridiplantae</taxon>
        <taxon>Streptophyta</taxon>
        <taxon>Embryophyta</taxon>
        <taxon>Tracheophyta</taxon>
        <taxon>Spermatophyta</taxon>
        <taxon>Magnoliopsida</taxon>
        <taxon>Liliopsida</taxon>
        <taxon>Dioscoreales</taxon>
        <taxon>Dioscoreaceae</taxon>
        <taxon>Dioscorea</taxon>
    </lineage>
</organism>
<dbReference type="InterPro" id="IPR014031">
    <property type="entry name" value="Ketoacyl_synth_C"/>
</dbReference>
<gene>
    <name evidence="4" type="ORF">J5N97_026133</name>
</gene>
<comment type="caution">
    <text evidence="4">The sequence shown here is derived from an EMBL/GenBank/DDBJ whole genome shotgun (WGS) entry which is preliminary data.</text>
</comment>
<dbReference type="GO" id="GO:0005739">
    <property type="term" value="C:mitochondrion"/>
    <property type="evidence" value="ECO:0007669"/>
    <property type="project" value="TreeGrafter"/>
</dbReference>
<dbReference type="InterPro" id="IPR000794">
    <property type="entry name" value="Beta-ketoacyl_synthase"/>
</dbReference>
<feature type="domain" description="Beta-ketoacyl synthase C-terminal" evidence="3">
    <location>
        <begin position="31"/>
        <end position="86"/>
    </location>
</feature>
<proteinExistence type="predicted"/>
<dbReference type="Gene3D" id="3.40.47.10">
    <property type="match status" value="1"/>
</dbReference>
<keyword evidence="2" id="KW-0808">Transferase</keyword>
<accession>A0A9D5H6I7</accession>
<sequence>MVGALGCIYAPQIAEVVNSMKDLIEFSQEYKTGPIGTGIALCIEKALSEAGVAREDVNYVNAQATSTPSGDMKEYQALIRFLSQNPEA</sequence>
<reference evidence="4" key="2">
    <citation type="journal article" date="2022" name="Hortic Res">
        <title>The genome of Dioscorea zingiberensis sheds light on the biosynthesis, origin and evolution of the medicinally important diosgenin saponins.</title>
        <authorList>
            <person name="Li Y."/>
            <person name="Tan C."/>
            <person name="Li Z."/>
            <person name="Guo J."/>
            <person name="Li S."/>
            <person name="Chen X."/>
            <person name="Wang C."/>
            <person name="Dai X."/>
            <person name="Yang H."/>
            <person name="Song W."/>
            <person name="Hou L."/>
            <person name="Xu J."/>
            <person name="Tong Z."/>
            <person name="Xu A."/>
            <person name="Yuan X."/>
            <person name="Wang W."/>
            <person name="Yang Q."/>
            <person name="Chen L."/>
            <person name="Sun Z."/>
            <person name="Wang K."/>
            <person name="Pan B."/>
            <person name="Chen J."/>
            <person name="Bao Y."/>
            <person name="Liu F."/>
            <person name="Qi X."/>
            <person name="Gang D.R."/>
            <person name="Wen J."/>
            <person name="Li J."/>
        </authorList>
    </citation>
    <scope>NUCLEOTIDE SEQUENCE</scope>
    <source>
        <strain evidence="4">Dzin_1.0</strain>
    </source>
</reference>
<name>A0A9D5H6I7_9LILI</name>
<dbReference type="PANTHER" id="PTHR11712">
    <property type="entry name" value="POLYKETIDE SYNTHASE-RELATED"/>
    <property type="match status" value="1"/>
</dbReference>
<dbReference type="GO" id="GO:0006633">
    <property type="term" value="P:fatty acid biosynthetic process"/>
    <property type="evidence" value="ECO:0007669"/>
    <property type="project" value="TreeGrafter"/>
</dbReference>
<dbReference type="SUPFAM" id="SSF53901">
    <property type="entry name" value="Thiolase-like"/>
    <property type="match status" value="1"/>
</dbReference>
<dbReference type="PANTHER" id="PTHR11712:SF332">
    <property type="entry name" value="3-OXOACYL-[ACYL-CARRIER-PROTEIN] SYNTHASE II, CHLOROPLASTIC"/>
    <property type="match status" value="1"/>
</dbReference>
<dbReference type="Proteomes" id="UP001085076">
    <property type="component" value="Miscellaneous, Linkage group lg08"/>
</dbReference>
<dbReference type="EMBL" id="JAGGNH010000008">
    <property type="protein sequence ID" value="KAJ0964995.1"/>
    <property type="molecule type" value="Genomic_DNA"/>
</dbReference>
<keyword evidence="5" id="KW-1185">Reference proteome</keyword>
<reference evidence="4" key="1">
    <citation type="submission" date="2021-03" db="EMBL/GenBank/DDBJ databases">
        <authorList>
            <person name="Li Z."/>
            <person name="Yang C."/>
        </authorList>
    </citation>
    <scope>NUCLEOTIDE SEQUENCE</scope>
    <source>
        <strain evidence="4">Dzin_1.0</strain>
        <tissue evidence="4">Leaf</tissue>
    </source>
</reference>
<evidence type="ECO:0000256" key="2">
    <source>
        <dbReference type="ARBA" id="ARBA00022679"/>
    </source>
</evidence>
<evidence type="ECO:0000313" key="4">
    <source>
        <dbReference type="EMBL" id="KAJ0964995.1"/>
    </source>
</evidence>
<evidence type="ECO:0000313" key="5">
    <source>
        <dbReference type="Proteomes" id="UP001085076"/>
    </source>
</evidence>
<evidence type="ECO:0000256" key="1">
    <source>
        <dbReference type="ARBA" id="ARBA00013191"/>
    </source>
</evidence>
<protein>
    <recommendedName>
        <fullName evidence="1">beta-ketoacyl-[acyl-carrier-protein] synthase I</fullName>
        <ecNumber evidence="1">2.3.1.41</ecNumber>
    </recommendedName>
</protein>
<dbReference type="EC" id="2.3.1.41" evidence="1"/>
<dbReference type="Pfam" id="PF02801">
    <property type="entry name" value="Ketoacyl-synt_C"/>
    <property type="match status" value="1"/>
</dbReference>
<dbReference type="AlphaFoldDB" id="A0A9D5H6I7"/>
<dbReference type="InterPro" id="IPR016039">
    <property type="entry name" value="Thiolase-like"/>
</dbReference>
<dbReference type="OrthoDB" id="5334845at2759"/>
<dbReference type="GO" id="GO:0004315">
    <property type="term" value="F:3-oxoacyl-[acyl-carrier-protein] synthase activity"/>
    <property type="evidence" value="ECO:0007669"/>
    <property type="project" value="UniProtKB-EC"/>
</dbReference>